<keyword evidence="5" id="KW-0677">Repeat</keyword>
<evidence type="ECO:0000256" key="6">
    <source>
        <dbReference type="ARBA" id="ARBA00022884"/>
    </source>
</evidence>
<evidence type="ECO:0000256" key="5">
    <source>
        <dbReference type="ARBA" id="ARBA00022737"/>
    </source>
</evidence>
<dbReference type="InterPro" id="IPR035920">
    <property type="entry name" value="YhbY-like_sf"/>
</dbReference>
<name>W1P8N4_AMBTC</name>
<feature type="domain" description="CRM" evidence="13">
    <location>
        <begin position="521"/>
        <end position="618"/>
    </location>
</feature>
<dbReference type="PANTHER" id="PTHR31846:SF10">
    <property type="entry name" value="CHLOROPLASTIC GROUP IIA INTRON SPLICING FACILITATOR CRS1, CHLOROPLASTIC"/>
    <property type="match status" value="1"/>
</dbReference>
<evidence type="ECO:0000256" key="3">
    <source>
        <dbReference type="ARBA" id="ARBA00022640"/>
    </source>
</evidence>
<dbReference type="eggNOG" id="KOG1990">
    <property type="taxonomic scope" value="Eukaryota"/>
</dbReference>
<dbReference type="Pfam" id="PF01985">
    <property type="entry name" value="CRS1_YhbY"/>
    <property type="match status" value="3"/>
</dbReference>
<feature type="domain" description="CRM" evidence="13">
    <location>
        <begin position="330"/>
        <end position="426"/>
    </location>
</feature>
<evidence type="ECO:0000256" key="10">
    <source>
        <dbReference type="PROSITE-ProRule" id="PRU00626"/>
    </source>
</evidence>
<feature type="region of interest" description="Disordered" evidence="12">
    <location>
        <begin position="64"/>
        <end position="85"/>
    </location>
</feature>
<keyword evidence="11" id="KW-0175">Coiled coil</keyword>
<dbReference type="Gene3D" id="3.30.110.60">
    <property type="entry name" value="YhbY-like"/>
    <property type="match status" value="3"/>
</dbReference>
<evidence type="ECO:0000259" key="13">
    <source>
        <dbReference type="PROSITE" id="PS51295"/>
    </source>
</evidence>
<feature type="compositionally biased region" description="Polar residues" evidence="12">
    <location>
        <begin position="1"/>
        <end position="15"/>
    </location>
</feature>
<dbReference type="AlphaFoldDB" id="W1P8N4"/>
<evidence type="ECO:0000256" key="11">
    <source>
        <dbReference type="SAM" id="Coils"/>
    </source>
</evidence>
<gene>
    <name evidence="14" type="ORF">AMTR_s00079p00185530</name>
</gene>
<dbReference type="FunFam" id="3.30.110.60:FF:000002">
    <property type="entry name" value="CRS2-associated factor 1, chloroplastic"/>
    <property type="match status" value="2"/>
</dbReference>
<dbReference type="Gramene" id="ERN04039">
    <property type="protein sequence ID" value="ERN04039"/>
    <property type="gene ID" value="AMTR_s00079p00185530"/>
</dbReference>
<keyword evidence="8" id="KW-0508">mRNA splicing</keyword>
<keyword evidence="6 10" id="KW-0694">RNA-binding</keyword>
<reference evidence="15" key="1">
    <citation type="journal article" date="2013" name="Science">
        <title>The Amborella genome and the evolution of flowering plants.</title>
        <authorList>
            <consortium name="Amborella Genome Project"/>
        </authorList>
    </citation>
    <scope>NUCLEOTIDE SEQUENCE [LARGE SCALE GENOMIC DNA]</scope>
</reference>
<proteinExistence type="predicted"/>
<evidence type="ECO:0000256" key="12">
    <source>
        <dbReference type="SAM" id="MobiDB-lite"/>
    </source>
</evidence>
<keyword evidence="3" id="KW-0934">Plastid</keyword>
<keyword evidence="15" id="KW-1185">Reference proteome</keyword>
<feature type="region of interest" description="Disordered" evidence="12">
    <location>
        <begin position="206"/>
        <end position="229"/>
    </location>
</feature>
<dbReference type="GO" id="GO:1990904">
    <property type="term" value="C:ribonucleoprotein complex"/>
    <property type="evidence" value="ECO:0007669"/>
    <property type="project" value="UniProtKB-KW"/>
</dbReference>
<dbReference type="PROSITE" id="PS51295">
    <property type="entry name" value="CRM"/>
    <property type="match status" value="3"/>
</dbReference>
<comment type="subcellular location">
    <subcellularLocation>
        <location evidence="1">Plastid</location>
        <location evidence="1">Chloroplast</location>
    </subcellularLocation>
</comment>
<dbReference type="Proteomes" id="UP000017836">
    <property type="component" value="Unassembled WGS sequence"/>
</dbReference>
<dbReference type="InterPro" id="IPR001890">
    <property type="entry name" value="RNA-binding_CRM"/>
</dbReference>
<keyword evidence="7" id="KW-0809">Transit peptide</keyword>
<sequence>MNISISANLPSQNSFRKPKSLRSVARSIFGGINAKNGTVSCSNGNVQPPLDEVPNNLVEEQLPFKESSSGSEFPRREQKYLQDPPCKDSYFNGATPTSPVNVPLPLKTIPKKQFEMNLPFKENDTISELPWQKMHNLSDPIGNSPPSKGPANGLVRPEKTKGQQGLPTLSFLRKIGHHNEVKMPTAPWMRGPLLLPADDVLDLSKSRKKSSNEMNSDDKALTGGVRGGRSKHAMRLIMENITKLKEIHEENEQKKETHIVLSDEVDIRSKINSSFSEGATKSIEAGFNLPLKEVSVSEDQAMETKLPWTMAEKNVFRRVKKEKTPTKAELSLPKPLLTRLRDRGRTLTKWVKVKKAGVTQEVMNEIYAVWKKRELAMLKFDVPLCRNMDRATEIVETKTGGLVVWRKKGTLVVYRGTNYHSLSKTSETNPWSLELFDDNKISAPNGFLNFKDDTMIYQAGSDGLMKETLFEREANRLLDELGPRFIDWWWSTPLPVDADLLPEVIPNFRPPLRLCPPHMQSKLTDEELTYLRKFAKHLPTHFALGKNTKLQGLAAAILKLWEKSLIAKIAIKWGIPNVNHQQMAYELKHLTGGVLLLQNKFFILLYRGKDFLPPGVANSIAERETTLKTLQIHEENARSIAATGFLSPDETQPTTSRTGTLSDFQEIQEHSHPFNESQTESNIKLEAAKEKLEIELRKQEHMLSILKLKVERSEKEMAKLNSAWQPAKGEADQETITKEEFQNFRKVGLKMDEVLLLGRRGVFDGVIGSIHQHWKHREVVKLVSMQKTLEEVTRTARMLETESGGILIAVVKLRKGHAIILYRGKNYRRPPKLLPDNLLSKKEAFDRSIEIQRRGSLKYFICQQEQSIWKLQQQLKKLQKQAEVAV</sequence>
<dbReference type="GO" id="GO:0000373">
    <property type="term" value="P:Group II intron splicing"/>
    <property type="evidence" value="ECO:0007669"/>
    <property type="project" value="UniProtKB-ARBA"/>
</dbReference>
<dbReference type="STRING" id="13333.W1P8N4"/>
<dbReference type="HOGENOM" id="CLU_006310_2_0_1"/>
<evidence type="ECO:0000256" key="4">
    <source>
        <dbReference type="ARBA" id="ARBA00022664"/>
    </source>
</evidence>
<dbReference type="SUPFAM" id="SSF75471">
    <property type="entry name" value="YhbY-like"/>
    <property type="match status" value="3"/>
</dbReference>
<dbReference type="GO" id="GO:0003729">
    <property type="term" value="F:mRNA binding"/>
    <property type="evidence" value="ECO:0007669"/>
    <property type="project" value="InterPro"/>
</dbReference>
<dbReference type="SMART" id="SM01103">
    <property type="entry name" value="CRS1_YhbY"/>
    <property type="match status" value="3"/>
</dbReference>
<evidence type="ECO:0000256" key="9">
    <source>
        <dbReference type="ARBA" id="ARBA00023274"/>
    </source>
</evidence>
<keyword evidence="9" id="KW-0687">Ribonucleoprotein</keyword>
<keyword evidence="4" id="KW-0507">mRNA processing</keyword>
<feature type="coiled-coil region" evidence="11">
    <location>
        <begin position="675"/>
        <end position="723"/>
    </location>
</feature>
<dbReference type="GO" id="GO:0009507">
    <property type="term" value="C:chloroplast"/>
    <property type="evidence" value="ECO:0007669"/>
    <property type="project" value="UniProtKB-SubCell"/>
</dbReference>
<evidence type="ECO:0000256" key="2">
    <source>
        <dbReference type="ARBA" id="ARBA00022528"/>
    </source>
</evidence>
<feature type="region of interest" description="Disordered" evidence="12">
    <location>
        <begin position="138"/>
        <end position="166"/>
    </location>
</feature>
<keyword evidence="2" id="KW-0150">Chloroplast</keyword>
<evidence type="ECO:0000313" key="15">
    <source>
        <dbReference type="Proteomes" id="UP000017836"/>
    </source>
</evidence>
<dbReference type="OMA" id="KFYIILY"/>
<dbReference type="EMBL" id="KI394313">
    <property type="protein sequence ID" value="ERN04039.1"/>
    <property type="molecule type" value="Genomic_DNA"/>
</dbReference>
<evidence type="ECO:0000256" key="1">
    <source>
        <dbReference type="ARBA" id="ARBA00004229"/>
    </source>
</evidence>
<evidence type="ECO:0000313" key="14">
    <source>
        <dbReference type="EMBL" id="ERN04039.1"/>
    </source>
</evidence>
<dbReference type="PANTHER" id="PTHR31846">
    <property type="entry name" value="CRS1 / YHBY (CRM) DOMAIN-CONTAINING PROTEIN"/>
    <property type="match status" value="1"/>
</dbReference>
<accession>W1P8N4</accession>
<dbReference type="InterPro" id="IPR045278">
    <property type="entry name" value="CRS1/CFM2/CFM3"/>
</dbReference>
<protein>
    <recommendedName>
        <fullName evidence="13">CRM domain-containing protein</fullName>
    </recommendedName>
</protein>
<evidence type="ECO:0000256" key="8">
    <source>
        <dbReference type="ARBA" id="ARBA00023187"/>
    </source>
</evidence>
<organism evidence="14 15">
    <name type="scientific">Amborella trichopoda</name>
    <dbReference type="NCBI Taxonomy" id="13333"/>
    <lineage>
        <taxon>Eukaryota</taxon>
        <taxon>Viridiplantae</taxon>
        <taxon>Streptophyta</taxon>
        <taxon>Embryophyta</taxon>
        <taxon>Tracheophyta</taxon>
        <taxon>Spermatophyta</taxon>
        <taxon>Magnoliopsida</taxon>
        <taxon>Amborellales</taxon>
        <taxon>Amborellaceae</taxon>
        <taxon>Amborella</taxon>
    </lineage>
</organism>
<feature type="domain" description="CRM" evidence="13">
    <location>
        <begin position="734"/>
        <end position="834"/>
    </location>
</feature>
<feature type="region of interest" description="Disordered" evidence="12">
    <location>
        <begin position="1"/>
        <end position="20"/>
    </location>
</feature>
<dbReference type="GO" id="GO:0006397">
    <property type="term" value="P:mRNA processing"/>
    <property type="evidence" value="ECO:0007669"/>
    <property type="project" value="UniProtKB-KW"/>
</dbReference>
<evidence type="ECO:0000256" key="7">
    <source>
        <dbReference type="ARBA" id="ARBA00022946"/>
    </source>
</evidence>